<keyword evidence="2" id="KW-1185">Reference proteome</keyword>
<name>A0ACC2F8H0_DALPE</name>
<organism evidence="1 2">
    <name type="scientific">Dallia pectoralis</name>
    <name type="common">Alaska blackfish</name>
    <dbReference type="NCBI Taxonomy" id="75939"/>
    <lineage>
        <taxon>Eukaryota</taxon>
        <taxon>Metazoa</taxon>
        <taxon>Chordata</taxon>
        <taxon>Craniata</taxon>
        <taxon>Vertebrata</taxon>
        <taxon>Euteleostomi</taxon>
        <taxon>Actinopterygii</taxon>
        <taxon>Neopterygii</taxon>
        <taxon>Teleostei</taxon>
        <taxon>Protacanthopterygii</taxon>
        <taxon>Esociformes</taxon>
        <taxon>Umbridae</taxon>
        <taxon>Dallia</taxon>
    </lineage>
</organism>
<evidence type="ECO:0000313" key="2">
    <source>
        <dbReference type="Proteomes" id="UP001157502"/>
    </source>
</evidence>
<comment type="caution">
    <text evidence="1">The sequence shown here is derived from an EMBL/GenBank/DDBJ whole genome shotgun (WGS) entry which is preliminary data.</text>
</comment>
<protein>
    <submittedName>
        <fullName evidence="1">Uncharacterized protein</fullName>
    </submittedName>
</protein>
<gene>
    <name evidence="1" type="ORF">DPEC_G00328770</name>
</gene>
<evidence type="ECO:0000313" key="1">
    <source>
        <dbReference type="EMBL" id="KAJ7987659.1"/>
    </source>
</evidence>
<proteinExistence type="predicted"/>
<dbReference type="Proteomes" id="UP001157502">
    <property type="component" value="Chromosome 32"/>
</dbReference>
<reference evidence="1" key="1">
    <citation type="submission" date="2021-05" db="EMBL/GenBank/DDBJ databases">
        <authorList>
            <person name="Pan Q."/>
            <person name="Jouanno E."/>
            <person name="Zahm M."/>
            <person name="Klopp C."/>
            <person name="Cabau C."/>
            <person name="Louis A."/>
            <person name="Berthelot C."/>
            <person name="Parey E."/>
            <person name="Roest Crollius H."/>
            <person name="Montfort J."/>
            <person name="Robinson-Rechavi M."/>
            <person name="Bouchez O."/>
            <person name="Lampietro C."/>
            <person name="Lopez Roques C."/>
            <person name="Donnadieu C."/>
            <person name="Postlethwait J."/>
            <person name="Bobe J."/>
            <person name="Dillon D."/>
            <person name="Chandos A."/>
            <person name="von Hippel F."/>
            <person name="Guiguen Y."/>
        </authorList>
    </citation>
    <scope>NUCLEOTIDE SEQUENCE</scope>
    <source>
        <strain evidence="1">YG-Jan2019</strain>
    </source>
</reference>
<accession>A0ACC2F8H0</accession>
<dbReference type="EMBL" id="CM055759">
    <property type="protein sequence ID" value="KAJ7987659.1"/>
    <property type="molecule type" value="Genomic_DNA"/>
</dbReference>
<sequence>MVYAIVPEGSTCRLRTDKEHCPRDQHPVVASLRVTMRMEICGSNSMMLMLKQCICPLAQLWTRSSHSSHCSG</sequence>